<sequence>MNRSADLAARGRLRRLILTVLPPLLVVAVPMITVSWYGDRLPDRAYVDSWSALPQYAPSWEGWLSQQWMSLVVFEAALILPFVCYRSLPQLQRGVVALAFFVGVSRATAVVLSVAALAGQPGPVPSPPWHRAVEIAVTVTAVAVGYLAAGPVPKPPEAEVAPPAHAPAMALGPTQRALFVTSAWSRPRLVAAAVLGTLTVLSALTGSDTWQGPVLLAAWTLFELAQARTRLQIDDAGITVRAAWLPALHRTLPYRLIRFAQASVGRPPGRYRLHDGDDGWGITSGRGPALVARLSDDRQFVYSTRGAETAAALVNGWLSRQRQGETA</sequence>
<dbReference type="Proteomes" id="UP001500064">
    <property type="component" value="Unassembled WGS sequence"/>
</dbReference>
<proteinExistence type="predicted"/>
<feature type="transmembrane region" description="Helical" evidence="1">
    <location>
        <begin position="16"/>
        <end position="37"/>
    </location>
</feature>
<accession>A0ABP4RQU8</accession>
<dbReference type="EMBL" id="BAAAMU010000051">
    <property type="protein sequence ID" value="GAA1655011.1"/>
    <property type="molecule type" value="Genomic_DNA"/>
</dbReference>
<comment type="caution">
    <text evidence="2">The sequence shown here is derived from an EMBL/GenBank/DDBJ whole genome shotgun (WGS) entry which is preliminary data.</text>
</comment>
<feature type="transmembrane region" description="Helical" evidence="1">
    <location>
        <begin position="68"/>
        <end position="88"/>
    </location>
</feature>
<organism evidence="2 3">
    <name type="scientific">Nonomuraea maheshkhaliensis</name>
    <dbReference type="NCBI Taxonomy" id="419590"/>
    <lineage>
        <taxon>Bacteria</taxon>
        <taxon>Bacillati</taxon>
        <taxon>Actinomycetota</taxon>
        <taxon>Actinomycetes</taxon>
        <taxon>Streptosporangiales</taxon>
        <taxon>Streptosporangiaceae</taxon>
        <taxon>Nonomuraea</taxon>
    </lineage>
</organism>
<evidence type="ECO:0000256" key="1">
    <source>
        <dbReference type="SAM" id="Phobius"/>
    </source>
</evidence>
<keyword evidence="1" id="KW-0472">Membrane</keyword>
<reference evidence="3" key="1">
    <citation type="journal article" date="2019" name="Int. J. Syst. Evol. Microbiol.">
        <title>The Global Catalogue of Microorganisms (GCM) 10K type strain sequencing project: providing services to taxonomists for standard genome sequencing and annotation.</title>
        <authorList>
            <consortium name="The Broad Institute Genomics Platform"/>
            <consortium name="The Broad Institute Genome Sequencing Center for Infectious Disease"/>
            <person name="Wu L."/>
            <person name="Ma J."/>
        </authorList>
    </citation>
    <scope>NUCLEOTIDE SEQUENCE [LARGE SCALE GENOMIC DNA]</scope>
    <source>
        <strain evidence="3">JCM 13929</strain>
    </source>
</reference>
<evidence type="ECO:0000313" key="2">
    <source>
        <dbReference type="EMBL" id="GAA1655011.1"/>
    </source>
</evidence>
<evidence type="ECO:0000313" key="3">
    <source>
        <dbReference type="Proteomes" id="UP001500064"/>
    </source>
</evidence>
<keyword evidence="3" id="KW-1185">Reference proteome</keyword>
<gene>
    <name evidence="2" type="ORF">GCM10009733_060610</name>
</gene>
<feature type="transmembrane region" description="Helical" evidence="1">
    <location>
        <begin position="95"/>
        <end position="117"/>
    </location>
</feature>
<dbReference type="RefSeq" id="WP_346109925.1">
    <property type="nucleotide sequence ID" value="NZ_BAAAMU010000051.1"/>
</dbReference>
<keyword evidence="1" id="KW-0812">Transmembrane</keyword>
<keyword evidence="1" id="KW-1133">Transmembrane helix</keyword>
<protein>
    <submittedName>
        <fullName evidence="2">Uncharacterized protein</fullName>
    </submittedName>
</protein>
<name>A0ABP4RQU8_9ACTN</name>